<organism evidence="4 5">
    <name type="scientific">Saccharopolyspora montiporae</name>
    <dbReference type="NCBI Taxonomy" id="2781240"/>
    <lineage>
        <taxon>Bacteria</taxon>
        <taxon>Bacillati</taxon>
        <taxon>Actinomycetota</taxon>
        <taxon>Actinomycetes</taxon>
        <taxon>Pseudonocardiales</taxon>
        <taxon>Pseudonocardiaceae</taxon>
        <taxon>Saccharopolyspora</taxon>
    </lineage>
</organism>
<evidence type="ECO:0000256" key="2">
    <source>
        <dbReference type="ARBA" id="ARBA00022448"/>
    </source>
</evidence>
<dbReference type="InterPro" id="IPR018389">
    <property type="entry name" value="DctP_fam"/>
</dbReference>
<dbReference type="PANTHER" id="PTHR33376">
    <property type="match status" value="1"/>
</dbReference>
<keyword evidence="3" id="KW-0732">Signal</keyword>
<name>A0A929FZT4_9PSEU</name>
<dbReference type="Pfam" id="PF03480">
    <property type="entry name" value="DctP"/>
    <property type="match status" value="1"/>
</dbReference>
<accession>A0A929FZT4</accession>
<dbReference type="PROSITE" id="PS51257">
    <property type="entry name" value="PROKAR_LIPOPROTEIN"/>
    <property type="match status" value="1"/>
</dbReference>
<dbReference type="NCBIfam" id="NF037995">
    <property type="entry name" value="TRAP_S1"/>
    <property type="match status" value="1"/>
</dbReference>
<comment type="caution">
    <text evidence="4">The sequence shown here is derived from an EMBL/GenBank/DDBJ whole genome shotgun (WGS) entry which is preliminary data.</text>
</comment>
<reference evidence="4" key="1">
    <citation type="submission" date="2020-10" db="EMBL/GenBank/DDBJ databases">
        <title>Diversity and distribution of actinomycetes associated with coral in the coast of Hainan.</title>
        <authorList>
            <person name="Li F."/>
        </authorList>
    </citation>
    <scope>NUCLEOTIDE SEQUENCE</scope>
    <source>
        <strain evidence="4">HNM0983</strain>
    </source>
</reference>
<protein>
    <submittedName>
        <fullName evidence="4">TRAP transporter substrate-binding protein DctP</fullName>
    </submittedName>
</protein>
<dbReference type="Proteomes" id="UP000598360">
    <property type="component" value="Unassembled WGS sequence"/>
</dbReference>
<keyword evidence="2" id="KW-0813">Transport</keyword>
<evidence type="ECO:0000313" key="4">
    <source>
        <dbReference type="EMBL" id="MBE9372893.1"/>
    </source>
</evidence>
<dbReference type="AlphaFoldDB" id="A0A929FZT4"/>
<dbReference type="PANTHER" id="PTHR33376:SF7">
    <property type="entry name" value="C4-DICARBOXYLATE-BINDING PROTEIN DCTB"/>
    <property type="match status" value="1"/>
</dbReference>
<gene>
    <name evidence="4" type="primary">dctP</name>
    <name evidence="4" type="ORF">IQ251_00375</name>
</gene>
<evidence type="ECO:0000256" key="3">
    <source>
        <dbReference type="ARBA" id="ARBA00022729"/>
    </source>
</evidence>
<dbReference type="GO" id="GO:0055085">
    <property type="term" value="P:transmembrane transport"/>
    <property type="evidence" value="ECO:0007669"/>
    <property type="project" value="InterPro"/>
</dbReference>
<dbReference type="Gene3D" id="3.40.190.170">
    <property type="entry name" value="Bacterial extracellular solute-binding protein, family 7"/>
    <property type="match status" value="1"/>
</dbReference>
<dbReference type="EMBL" id="JADEYC010000001">
    <property type="protein sequence ID" value="MBE9372893.1"/>
    <property type="molecule type" value="Genomic_DNA"/>
</dbReference>
<comment type="similarity">
    <text evidence="1">Belongs to the bacterial solute-binding protein 7 family.</text>
</comment>
<evidence type="ECO:0000256" key="1">
    <source>
        <dbReference type="ARBA" id="ARBA00009023"/>
    </source>
</evidence>
<evidence type="ECO:0000313" key="5">
    <source>
        <dbReference type="Proteomes" id="UP000598360"/>
    </source>
</evidence>
<keyword evidence="5" id="KW-1185">Reference proteome</keyword>
<proteinExistence type="inferred from homology"/>
<sequence length="428" mass="46085">MGAEWRKVAVSVAAVLATVAVSGCSKADSAGVDNSGGKGLPPGATKAQYQAAFEDVEPIELSFQVASSNPEAYSSMRDVEFAQSLEEWSNGKIDVQIHYAGAITEPTETPDALVDGRLDLAHYYTTYEPNEMPAFVDLSDSMVQVPSTPLVGELVLHAAFQEMVFRTPEIIEEFEDRGMHVLAPASSFGVTEMICNSERGSLADLENAQIRGNAHAHETEIDALGGTISSVELAEGYEAFQRGVLDCSLQAPATAESAGWLDAAPHVYFPRSQGFAPGPGSLVAGASWDQLPLVAQQLMSDRMKEYMSAELYGALQSIDDTVVETAENGGSAQYLDAESEAALSRANEDLLADVENSPVLAGEALNADVAESIHKWTAITDQLGYTEDGDVANFDDWYQGSAKFEDRSYLEPITNRLHEEAFLPERPR</sequence>
<dbReference type="InterPro" id="IPR038404">
    <property type="entry name" value="TRAP_DctP_sf"/>
</dbReference>